<dbReference type="GO" id="GO:0005524">
    <property type="term" value="F:ATP binding"/>
    <property type="evidence" value="ECO:0007669"/>
    <property type="project" value="UniProtKB-KW"/>
</dbReference>
<keyword evidence="3" id="KW-0547">Nucleotide-binding</keyword>
<dbReference type="AlphaFoldDB" id="A0A4Y1ZBH9"/>
<keyword evidence="4" id="KW-0067">ATP-binding</keyword>
<gene>
    <name evidence="5" type="ORF">NBRC111894_1835</name>
</gene>
<dbReference type="GO" id="GO:0005737">
    <property type="term" value="C:cytoplasm"/>
    <property type="evidence" value="ECO:0007669"/>
    <property type="project" value="UniProtKB-SubCell"/>
</dbReference>
<proteinExistence type="predicted"/>
<evidence type="ECO:0000256" key="4">
    <source>
        <dbReference type="ARBA" id="ARBA00022840"/>
    </source>
</evidence>
<dbReference type="InterPro" id="IPR043129">
    <property type="entry name" value="ATPase_NBD"/>
</dbReference>
<evidence type="ECO:0000313" key="6">
    <source>
        <dbReference type="Proteomes" id="UP000319716"/>
    </source>
</evidence>
<dbReference type="PANTHER" id="PTHR42749">
    <property type="entry name" value="CELL SHAPE-DETERMINING PROTEIN MREB"/>
    <property type="match status" value="1"/>
</dbReference>
<dbReference type="SUPFAM" id="SSF53067">
    <property type="entry name" value="Actin-like ATPase domain"/>
    <property type="match status" value="1"/>
</dbReference>
<reference evidence="5 6" key="1">
    <citation type="submission" date="2017-11" db="EMBL/GenBank/DDBJ databases">
        <title>Draft Genome Sequence of Sporolactobacillus inulinus NBRC 111894 Isolated from Koso, a Japanese Sugar-Vegetable Fermented Beverage.</title>
        <authorList>
            <person name="Chiou T.Y."/>
            <person name="Oshima K."/>
            <person name="Suda W."/>
            <person name="Hattori M."/>
            <person name="Takahashi T."/>
        </authorList>
    </citation>
    <scope>NUCLEOTIDE SEQUENCE [LARGE SCALE GENOMIC DNA]</scope>
    <source>
        <strain evidence="5 6">NBRC111894</strain>
    </source>
</reference>
<dbReference type="EMBL" id="BEXB01000012">
    <property type="protein sequence ID" value="GAY76281.1"/>
    <property type="molecule type" value="Genomic_DNA"/>
</dbReference>
<keyword evidence="2" id="KW-0963">Cytoplasm</keyword>
<organism evidence="5 6">
    <name type="scientific">Sporolactobacillus inulinus</name>
    <dbReference type="NCBI Taxonomy" id="2078"/>
    <lineage>
        <taxon>Bacteria</taxon>
        <taxon>Bacillati</taxon>
        <taxon>Bacillota</taxon>
        <taxon>Bacilli</taxon>
        <taxon>Bacillales</taxon>
        <taxon>Sporolactobacillaceae</taxon>
        <taxon>Sporolactobacillus</taxon>
    </lineage>
</organism>
<evidence type="ECO:0000256" key="3">
    <source>
        <dbReference type="ARBA" id="ARBA00022741"/>
    </source>
</evidence>
<dbReference type="InterPro" id="IPR056546">
    <property type="entry name" value="MreB_MamK-like"/>
</dbReference>
<protein>
    <submittedName>
        <fullName evidence="5">Rod shape-determining protein MreB</fullName>
    </submittedName>
</protein>
<sequence>MLIGERTAEQIKITVGTVYKNSRDESMDIRGRDMVTGLPKTMTVHSNEIEAALSDSVNVIVSSAKAVLEQTPPELSADIIDRGVIMTGGGAQLHGIDQLLASQLKVPVVVADNPMTCVVEGAGKMLEHLDKLPKRKAN</sequence>
<accession>A0A4Y1ZBH9</accession>
<evidence type="ECO:0000313" key="5">
    <source>
        <dbReference type="EMBL" id="GAY76281.1"/>
    </source>
</evidence>
<evidence type="ECO:0000256" key="2">
    <source>
        <dbReference type="ARBA" id="ARBA00022490"/>
    </source>
</evidence>
<dbReference type="Gene3D" id="3.30.420.40">
    <property type="match status" value="1"/>
</dbReference>
<comment type="subcellular location">
    <subcellularLocation>
        <location evidence="1">Cytoplasm</location>
    </subcellularLocation>
</comment>
<evidence type="ECO:0000256" key="1">
    <source>
        <dbReference type="ARBA" id="ARBA00004496"/>
    </source>
</evidence>
<dbReference type="PANTHER" id="PTHR42749:SF4">
    <property type="entry name" value="CELL SHAPE-DETERMINING PROTEIN MBL"/>
    <property type="match status" value="1"/>
</dbReference>
<name>A0A4Y1ZBH9_9BACL</name>
<dbReference type="Pfam" id="PF06723">
    <property type="entry name" value="MreB_Mbl"/>
    <property type="match status" value="1"/>
</dbReference>
<dbReference type="Proteomes" id="UP000319716">
    <property type="component" value="Unassembled WGS sequence"/>
</dbReference>
<comment type="caution">
    <text evidence="5">The sequence shown here is derived from an EMBL/GenBank/DDBJ whole genome shotgun (WGS) entry which is preliminary data.</text>
</comment>